<dbReference type="InterPro" id="IPR045398">
    <property type="entry name" value="DUF6515"/>
</dbReference>
<feature type="signal peptide" evidence="2">
    <location>
        <begin position="1"/>
        <end position="22"/>
    </location>
</feature>
<protein>
    <submittedName>
        <fullName evidence="3">DUF6515 family protein</fullName>
    </submittedName>
</protein>
<dbReference type="Pfam" id="PF20125">
    <property type="entry name" value="DUF6515"/>
    <property type="match status" value="1"/>
</dbReference>
<evidence type="ECO:0000313" key="3">
    <source>
        <dbReference type="EMBL" id="MFD2257968.1"/>
    </source>
</evidence>
<evidence type="ECO:0000256" key="1">
    <source>
        <dbReference type="SAM" id="MobiDB-lite"/>
    </source>
</evidence>
<organism evidence="3 4">
    <name type="scientific">Luteolibacter algae</name>
    <dbReference type="NCBI Taxonomy" id="454151"/>
    <lineage>
        <taxon>Bacteria</taxon>
        <taxon>Pseudomonadati</taxon>
        <taxon>Verrucomicrobiota</taxon>
        <taxon>Verrucomicrobiia</taxon>
        <taxon>Verrucomicrobiales</taxon>
        <taxon>Verrucomicrobiaceae</taxon>
        <taxon>Luteolibacter</taxon>
    </lineage>
</organism>
<feature type="region of interest" description="Disordered" evidence="1">
    <location>
        <begin position="96"/>
        <end position="124"/>
    </location>
</feature>
<evidence type="ECO:0000313" key="4">
    <source>
        <dbReference type="Proteomes" id="UP001597375"/>
    </source>
</evidence>
<keyword evidence="4" id="KW-1185">Reference proteome</keyword>
<dbReference type="Proteomes" id="UP001597375">
    <property type="component" value="Unassembled WGS sequence"/>
</dbReference>
<dbReference type="PROSITE" id="PS51257">
    <property type="entry name" value="PROKAR_LIPOPROTEIN"/>
    <property type="match status" value="1"/>
</dbReference>
<gene>
    <name evidence="3" type="ORF">ACFSSA_14900</name>
</gene>
<sequence>MMKKTYSSLLLAGGLIAGLTLSSCVAPYDTYGSSHVTYTNGHRINSLPHGYRTEIVSGRTYYYHNGHYYRPQSGGYVVVDAPSRSRYYDDYRNYRNRDRHDDRRDDRRYDRRDDHRDRDHRTGTRVITTLPNGYRVTNHGGTQYYHHNDQYYRREGNGYISVNRPF</sequence>
<proteinExistence type="predicted"/>
<feature type="chain" id="PRO_5045104483" evidence="2">
    <location>
        <begin position="23"/>
        <end position="166"/>
    </location>
</feature>
<accession>A0ABW5DA11</accession>
<dbReference type="RefSeq" id="WP_386821387.1">
    <property type="nucleotide sequence ID" value="NZ_JBHUIT010000034.1"/>
</dbReference>
<name>A0ABW5DA11_9BACT</name>
<reference evidence="4" key="1">
    <citation type="journal article" date="2019" name="Int. J. Syst. Evol. Microbiol.">
        <title>The Global Catalogue of Microorganisms (GCM) 10K type strain sequencing project: providing services to taxonomists for standard genome sequencing and annotation.</title>
        <authorList>
            <consortium name="The Broad Institute Genomics Platform"/>
            <consortium name="The Broad Institute Genome Sequencing Center for Infectious Disease"/>
            <person name="Wu L."/>
            <person name="Ma J."/>
        </authorList>
    </citation>
    <scope>NUCLEOTIDE SEQUENCE [LARGE SCALE GENOMIC DNA]</scope>
    <source>
        <strain evidence="4">CGMCC 4.7106</strain>
    </source>
</reference>
<evidence type="ECO:0000256" key="2">
    <source>
        <dbReference type="SAM" id="SignalP"/>
    </source>
</evidence>
<dbReference type="EMBL" id="JBHUIT010000034">
    <property type="protein sequence ID" value="MFD2257968.1"/>
    <property type="molecule type" value="Genomic_DNA"/>
</dbReference>
<comment type="caution">
    <text evidence="3">The sequence shown here is derived from an EMBL/GenBank/DDBJ whole genome shotgun (WGS) entry which is preliminary data.</text>
</comment>
<feature type="compositionally biased region" description="Basic and acidic residues" evidence="1">
    <location>
        <begin position="96"/>
        <end position="122"/>
    </location>
</feature>
<keyword evidence="2" id="KW-0732">Signal</keyword>